<dbReference type="AlphaFoldDB" id="A0A7F8KG85"/>
<proteinExistence type="predicted"/>
<keyword evidence="2" id="KW-1185">Reference proteome</keyword>
<reference evidence="3" key="1">
    <citation type="submission" date="2025-08" db="UniProtKB">
        <authorList>
            <consortium name="RefSeq"/>
        </authorList>
    </citation>
    <scope>IDENTIFICATION</scope>
    <source>
        <tissue evidence="3">Blood</tissue>
    </source>
</reference>
<dbReference type="KEGG" id="dle:111173325"/>
<feature type="compositionally biased region" description="Low complexity" evidence="1">
    <location>
        <begin position="10"/>
        <end position="22"/>
    </location>
</feature>
<feature type="region of interest" description="Disordered" evidence="1">
    <location>
        <begin position="1"/>
        <end position="75"/>
    </location>
</feature>
<feature type="region of interest" description="Disordered" evidence="1">
    <location>
        <begin position="261"/>
        <end position="292"/>
    </location>
</feature>
<gene>
    <name evidence="3" type="primary">LOC111173325</name>
</gene>
<sequence length="333" mass="36020">MGSGAVRRSVLQGSGLESSQLLLRRRRRRRVLARGRVCRAPQPPPPPPPPPPFSKIAFSATPGKRGLRPAAPIPGAESRVQAPSLAGDGEAESGSHTSLRVPTGTARVFFASALPPPGGGGFPAWANVVLASGDERGSGRLRRTPAAWPPFGPQLRRRCPGRAAKRRGLDAGRNPWVCAGVRAAEAERRRRAKPRVGLRGCRAAGLPERKAVCGHVVRYVLRARASSRSRATSKSGARLSRLPPRLLLTLPSCVRRGTHQYGQCREAPRGRRHPASSLQPSPRAPRPPNLPELRVLGHRLSFPMPLLAFARGRASYHLRSRGVIYCLRSGFTR</sequence>
<evidence type="ECO:0000313" key="2">
    <source>
        <dbReference type="Proteomes" id="UP000248483"/>
    </source>
</evidence>
<dbReference type="GeneID" id="111173325"/>
<protein>
    <submittedName>
        <fullName evidence="3">Uncharacterized protein LOC111173325</fullName>
    </submittedName>
</protein>
<evidence type="ECO:0000313" key="3">
    <source>
        <dbReference type="RefSeq" id="XP_030619318.1"/>
    </source>
</evidence>
<organism evidence="2 3">
    <name type="scientific">Delphinapterus leucas</name>
    <name type="common">Beluga whale</name>
    <dbReference type="NCBI Taxonomy" id="9749"/>
    <lineage>
        <taxon>Eukaryota</taxon>
        <taxon>Metazoa</taxon>
        <taxon>Chordata</taxon>
        <taxon>Craniata</taxon>
        <taxon>Vertebrata</taxon>
        <taxon>Euteleostomi</taxon>
        <taxon>Mammalia</taxon>
        <taxon>Eutheria</taxon>
        <taxon>Laurasiatheria</taxon>
        <taxon>Artiodactyla</taxon>
        <taxon>Whippomorpha</taxon>
        <taxon>Cetacea</taxon>
        <taxon>Odontoceti</taxon>
        <taxon>Monodontidae</taxon>
        <taxon>Delphinapterus</taxon>
    </lineage>
</organism>
<evidence type="ECO:0000256" key="1">
    <source>
        <dbReference type="SAM" id="MobiDB-lite"/>
    </source>
</evidence>
<name>A0A7F8KG85_DELLE</name>
<feature type="compositionally biased region" description="Basic residues" evidence="1">
    <location>
        <begin position="23"/>
        <end position="37"/>
    </location>
</feature>
<feature type="region of interest" description="Disordered" evidence="1">
    <location>
        <begin position="137"/>
        <end position="158"/>
    </location>
</feature>
<dbReference type="Proteomes" id="UP000248483">
    <property type="component" value="Unplaced"/>
</dbReference>
<feature type="region of interest" description="Disordered" evidence="1">
    <location>
        <begin position="80"/>
        <end position="99"/>
    </location>
</feature>
<feature type="compositionally biased region" description="Pro residues" evidence="1">
    <location>
        <begin position="41"/>
        <end position="53"/>
    </location>
</feature>
<dbReference type="RefSeq" id="XP_030619318.1">
    <property type="nucleotide sequence ID" value="XM_030763458.1"/>
</dbReference>
<dbReference type="InParanoid" id="A0A7F8KG85"/>
<accession>A0A7F8KG85</accession>